<gene>
    <name evidence="2" type="ORF">OTU49_008514</name>
</gene>
<sequence>MSCSNGVSAVPETMKGQKAPQVQEALVREALQYDQGQDARLLSWSSHYFTNKGDNYVAVINSVSVKFSKDGCEQEVSYVVKMKQLQNKTMKNDFDDMVFQKEGKFYTDLMPLINHELTAIGQDPLRVPRCLHDDWDEKKDQLFLEDLRHRGFKLHDRKQALSVPHAALVLRELARLHAVSFLVLSKISKEQLASKFKFLTWAMYNYSEQTKKAFHMLISGSLQTASELAEAAGREDMSEWFRTLASQGTEVLINQTGEASVFDVISHGDCWINNLLFRDDNKGDPIEVMLLDFQLCRKTSLAFDLNYFLFSSLVASDRNDKLEHLLATYHTSFKDVMEAAEAAMPFTLAELTKEFYRRNIVGLIYGALAIPALVCEAQDAQEFDVSSDKNTHKYVVKKRQNALNMLKTNSLMPYRLASLYEDVRLYTSRLTT</sequence>
<keyword evidence="3" id="KW-1185">Reference proteome</keyword>
<dbReference type="AlphaFoldDB" id="A0AAW0WQI2"/>
<feature type="domain" description="CHK kinase-like" evidence="1">
    <location>
        <begin position="142"/>
        <end position="339"/>
    </location>
</feature>
<evidence type="ECO:0000259" key="1">
    <source>
        <dbReference type="SMART" id="SM00587"/>
    </source>
</evidence>
<dbReference type="Proteomes" id="UP001445076">
    <property type="component" value="Unassembled WGS sequence"/>
</dbReference>
<evidence type="ECO:0000313" key="2">
    <source>
        <dbReference type="EMBL" id="KAK8729511.1"/>
    </source>
</evidence>
<protein>
    <recommendedName>
        <fullName evidence="1">CHK kinase-like domain-containing protein</fullName>
    </recommendedName>
</protein>
<organism evidence="2 3">
    <name type="scientific">Cherax quadricarinatus</name>
    <name type="common">Australian red claw crayfish</name>
    <dbReference type="NCBI Taxonomy" id="27406"/>
    <lineage>
        <taxon>Eukaryota</taxon>
        <taxon>Metazoa</taxon>
        <taxon>Ecdysozoa</taxon>
        <taxon>Arthropoda</taxon>
        <taxon>Crustacea</taxon>
        <taxon>Multicrustacea</taxon>
        <taxon>Malacostraca</taxon>
        <taxon>Eumalacostraca</taxon>
        <taxon>Eucarida</taxon>
        <taxon>Decapoda</taxon>
        <taxon>Pleocyemata</taxon>
        <taxon>Astacidea</taxon>
        <taxon>Parastacoidea</taxon>
        <taxon>Parastacidae</taxon>
        <taxon>Cherax</taxon>
    </lineage>
</organism>
<dbReference type="EMBL" id="JARKIK010000067">
    <property type="protein sequence ID" value="KAK8729511.1"/>
    <property type="molecule type" value="Genomic_DNA"/>
</dbReference>
<dbReference type="PANTHER" id="PTHR11012:SF30">
    <property type="entry name" value="PROTEIN KINASE-LIKE DOMAIN-CONTAINING"/>
    <property type="match status" value="1"/>
</dbReference>
<dbReference type="SUPFAM" id="SSF56112">
    <property type="entry name" value="Protein kinase-like (PK-like)"/>
    <property type="match status" value="1"/>
</dbReference>
<accession>A0AAW0WQI2</accession>
<dbReference type="SMART" id="SM00587">
    <property type="entry name" value="CHK"/>
    <property type="match status" value="1"/>
</dbReference>
<reference evidence="2 3" key="1">
    <citation type="journal article" date="2024" name="BMC Genomics">
        <title>Genome assembly of redclaw crayfish (Cherax quadricarinatus) provides insights into its immune adaptation and hypoxia tolerance.</title>
        <authorList>
            <person name="Liu Z."/>
            <person name="Zheng J."/>
            <person name="Li H."/>
            <person name="Fang K."/>
            <person name="Wang S."/>
            <person name="He J."/>
            <person name="Zhou D."/>
            <person name="Weng S."/>
            <person name="Chi M."/>
            <person name="Gu Z."/>
            <person name="He J."/>
            <person name="Li F."/>
            <person name="Wang M."/>
        </authorList>
    </citation>
    <scope>NUCLEOTIDE SEQUENCE [LARGE SCALE GENOMIC DNA]</scope>
    <source>
        <strain evidence="2">ZL_2023a</strain>
    </source>
</reference>
<dbReference type="Gene3D" id="3.90.1200.10">
    <property type="match status" value="1"/>
</dbReference>
<proteinExistence type="predicted"/>
<dbReference type="InterPro" id="IPR004119">
    <property type="entry name" value="EcKL"/>
</dbReference>
<dbReference type="InterPro" id="IPR015897">
    <property type="entry name" value="CHK_kinase-like"/>
</dbReference>
<comment type="caution">
    <text evidence="2">The sequence shown here is derived from an EMBL/GenBank/DDBJ whole genome shotgun (WGS) entry which is preliminary data.</text>
</comment>
<dbReference type="InterPro" id="IPR011009">
    <property type="entry name" value="Kinase-like_dom_sf"/>
</dbReference>
<dbReference type="PANTHER" id="PTHR11012">
    <property type="entry name" value="PROTEIN KINASE-LIKE DOMAIN-CONTAINING"/>
    <property type="match status" value="1"/>
</dbReference>
<name>A0AAW0WQI2_CHEQU</name>
<dbReference type="Pfam" id="PF02958">
    <property type="entry name" value="EcKL"/>
    <property type="match status" value="1"/>
</dbReference>
<evidence type="ECO:0000313" key="3">
    <source>
        <dbReference type="Proteomes" id="UP001445076"/>
    </source>
</evidence>